<name>A0A183S8V0_SCHSO</name>
<accession>A0A183S8V0</accession>
<organism evidence="1">
    <name type="scientific">Schistocephalus solidus</name>
    <name type="common">Tapeworm</name>
    <dbReference type="NCBI Taxonomy" id="70667"/>
    <lineage>
        <taxon>Eukaryota</taxon>
        <taxon>Metazoa</taxon>
        <taxon>Spiralia</taxon>
        <taxon>Lophotrochozoa</taxon>
        <taxon>Platyhelminthes</taxon>
        <taxon>Cestoda</taxon>
        <taxon>Eucestoda</taxon>
        <taxon>Diphyllobothriidea</taxon>
        <taxon>Diphyllobothriidae</taxon>
        <taxon>Schistocephalus</taxon>
    </lineage>
</organism>
<dbReference type="AlphaFoldDB" id="A0A183S8V0"/>
<reference evidence="1" key="1">
    <citation type="submission" date="2016-06" db="UniProtKB">
        <authorList>
            <consortium name="WormBaseParasite"/>
        </authorList>
    </citation>
    <scope>IDENTIFICATION</scope>
</reference>
<evidence type="ECO:0000313" key="1">
    <source>
        <dbReference type="WBParaSite" id="SSLN_0000067901-mRNA-1"/>
    </source>
</evidence>
<sequence length="98" mass="11303">LSEPVSCLMRKWAQLLGPLSEQVSCLMRKRAQLLVTSPTCTTYTTWPPKHKHQDFTQQGVERLTSHMREIARGHVKKEPWQLDSHFAGQPLHTKHTFG</sequence>
<proteinExistence type="predicted"/>
<protein>
    <submittedName>
        <fullName evidence="1">Gag protein</fullName>
    </submittedName>
</protein>
<dbReference type="WBParaSite" id="SSLN_0000067901-mRNA-1">
    <property type="protein sequence ID" value="SSLN_0000067901-mRNA-1"/>
    <property type="gene ID" value="SSLN_0000067901"/>
</dbReference>